<reference evidence="3 4" key="1">
    <citation type="journal article" date="2019" name="Int. J. Syst. Evol. Microbiol.">
        <title>The Global Catalogue of Microorganisms (GCM) 10K type strain sequencing project: providing services to taxonomists for standard genome sequencing and annotation.</title>
        <authorList>
            <consortium name="The Broad Institute Genomics Platform"/>
            <consortium name="The Broad Institute Genome Sequencing Center for Infectious Disease"/>
            <person name="Wu L."/>
            <person name="Ma J."/>
        </authorList>
    </citation>
    <scope>NUCLEOTIDE SEQUENCE [LARGE SCALE GENOMIC DNA]</scope>
    <source>
        <strain evidence="3 4">JCM 14942</strain>
    </source>
</reference>
<feature type="signal peptide" evidence="1">
    <location>
        <begin position="1"/>
        <end position="21"/>
    </location>
</feature>
<dbReference type="RefSeq" id="WP_181411123.1">
    <property type="nucleotide sequence ID" value="NZ_BAAAOR010000015.1"/>
</dbReference>
<dbReference type="InterPro" id="IPR007742">
    <property type="entry name" value="NosD_dom"/>
</dbReference>
<dbReference type="EMBL" id="BAAAOR010000015">
    <property type="protein sequence ID" value="GAA1516525.1"/>
    <property type="molecule type" value="Genomic_DNA"/>
</dbReference>
<organism evidence="3 4">
    <name type="scientific">Nocardioides humi</name>
    <dbReference type="NCBI Taxonomy" id="449461"/>
    <lineage>
        <taxon>Bacteria</taxon>
        <taxon>Bacillati</taxon>
        <taxon>Actinomycetota</taxon>
        <taxon>Actinomycetes</taxon>
        <taxon>Propionibacteriales</taxon>
        <taxon>Nocardioidaceae</taxon>
        <taxon>Nocardioides</taxon>
    </lineage>
</organism>
<dbReference type="PROSITE" id="PS51257">
    <property type="entry name" value="PROKAR_LIPOPROTEIN"/>
    <property type="match status" value="1"/>
</dbReference>
<accession>A0ABN2AD12</accession>
<protein>
    <recommendedName>
        <fullName evidence="2">Periplasmic copper-binding protein NosD beta helix domain-containing protein</fullName>
    </recommendedName>
</protein>
<dbReference type="Gene3D" id="2.160.20.10">
    <property type="entry name" value="Single-stranded right-handed beta-helix, Pectin lyase-like"/>
    <property type="match status" value="1"/>
</dbReference>
<proteinExistence type="predicted"/>
<evidence type="ECO:0000313" key="4">
    <source>
        <dbReference type="Proteomes" id="UP001500842"/>
    </source>
</evidence>
<dbReference type="SMART" id="SM00710">
    <property type="entry name" value="PbH1"/>
    <property type="match status" value="7"/>
</dbReference>
<dbReference type="InterPro" id="IPR011050">
    <property type="entry name" value="Pectin_lyase_fold/virulence"/>
</dbReference>
<feature type="chain" id="PRO_5046375139" description="Periplasmic copper-binding protein NosD beta helix domain-containing protein" evidence="1">
    <location>
        <begin position="22"/>
        <end position="439"/>
    </location>
</feature>
<evidence type="ECO:0000256" key="1">
    <source>
        <dbReference type="SAM" id="SignalP"/>
    </source>
</evidence>
<dbReference type="Proteomes" id="UP001500842">
    <property type="component" value="Unassembled WGS sequence"/>
</dbReference>
<evidence type="ECO:0000313" key="3">
    <source>
        <dbReference type="EMBL" id="GAA1516525.1"/>
    </source>
</evidence>
<sequence>MSGARLPAALLVLVLGCAGLAGCSAGEDPEPAGPAVQRSEVVRVPQDAATIGEALESVAEDGLVLVGPGTYPEQVLVEVAGVTIRGTDRNDVVVTGEGRRTSGIVVIADGVTVENLTVTSTTLYGVLFTGVHEGREVLTPGQDGYESFDPARFPPLERFRIDHVTATNNGLYGIYAFNTRHGVIVDSWASGSADSGIYVGQCRECDTVVSGNVATRNAVGFENANASDSLTIVGNRFSGNRVGMTLTSNYQEAFVPQRGNLVAGNVVTDNSEQRSPSQADGGWGIGVGIGGGQDNRLVRNLVAGNLRAGVLLDSVEDVPSTGNTLQGNAFRRNGVDVANASSELTPAAGNCVTRSAGLSALPPTLLDSCTAPAQPAATVADLPGGQAPAGISFLEVPLPGDLPSLEAGDGVPAPLPATVAHPDLAQVRVPAATLLADLG</sequence>
<feature type="domain" description="Periplasmic copper-binding protein NosD beta helix" evidence="2">
    <location>
        <begin position="80"/>
        <end position="276"/>
    </location>
</feature>
<gene>
    <name evidence="3" type="ORF">GCM10009788_20930</name>
</gene>
<name>A0ABN2AD12_9ACTN</name>
<dbReference type="InterPro" id="IPR012334">
    <property type="entry name" value="Pectin_lyas_fold"/>
</dbReference>
<keyword evidence="4" id="KW-1185">Reference proteome</keyword>
<dbReference type="InterPro" id="IPR006626">
    <property type="entry name" value="PbH1"/>
</dbReference>
<comment type="caution">
    <text evidence="3">The sequence shown here is derived from an EMBL/GenBank/DDBJ whole genome shotgun (WGS) entry which is preliminary data.</text>
</comment>
<dbReference type="SUPFAM" id="SSF51126">
    <property type="entry name" value="Pectin lyase-like"/>
    <property type="match status" value="1"/>
</dbReference>
<dbReference type="Pfam" id="PF05048">
    <property type="entry name" value="NosD"/>
    <property type="match status" value="1"/>
</dbReference>
<keyword evidence="1" id="KW-0732">Signal</keyword>
<evidence type="ECO:0000259" key="2">
    <source>
        <dbReference type="Pfam" id="PF05048"/>
    </source>
</evidence>